<dbReference type="EMBL" id="LAZR01014914">
    <property type="protein sequence ID" value="KKM15411.1"/>
    <property type="molecule type" value="Genomic_DNA"/>
</dbReference>
<name>A0A0F9HJ38_9ZZZZ</name>
<protein>
    <submittedName>
        <fullName evidence="1">Uncharacterized protein</fullName>
    </submittedName>
</protein>
<gene>
    <name evidence="1" type="ORF">LCGC14_1696380</name>
</gene>
<dbReference type="AlphaFoldDB" id="A0A0F9HJ38"/>
<feature type="non-terminal residue" evidence="1">
    <location>
        <position position="100"/>
    </location>
</feature>
<accession>A0A0F9HJ38</accession>
<sequence length="100" mass="10748">MELREFVKLTLVHVVRGVVEAQEAVAEDGAQIVPRAGNTYGATEKLMHTDEGVVETVSFDVAVTASSNEEMKGGIGIFVVPFGFGARGESKRHDTTISRI</sequence>
<evidence type="ECO:0000313" key="1">
    <source>
        <dbReference type="EMBL" id="KKM15411.1"/>
    </source>
</evidence>
<comment type="caution">
    <text evidence="1">The sequence shown here is derived from an EMBL/GenBank/DDBJ whole genome shotgun (WGS) entry which is preliminary data.</text>
</comment>
<proteinExistence type="predicted"/>
<reference evidence="1" key="1">
    <citation type="journal article" date="2015" name="Nature">
        <title>Complex archaea that bridge the gap between prokaryotes and eukaryotes.</title>
        <authorList>
            <person name="Spang A."/>
            <person name="Saw J.H."/>
            <person name="Jorgensen S.L."/>
            <person name="Zaremba-Niedzwiedzka K."/>
            <person name="Martijn J."/>
            <person name="Lind A.E."/>
            <person name="van Eijk R."/>
            <person name="Schleper C."/>
            <person name="Guy L."/>
            <person name="Ettema T.J."/>
        </authorList>
    </citation>
    <scope>NUCLEOTIDE SEQUENCE</scope>
</reference>
<organism evidence="1">
    <name type="scientific">marine sediment metagenome</name>
    <dbReference type="NCBI Taxonomy" id="412755"/>
    <lineage>
        <taxon>unclassified sequences</taxon>
        <taxon>metagenomes</taxon>
        <taxon>ecological metagenomes</taxon>
    </lineage>
</organism>